<gene>
    <name evidence="3" type="ORF">EII34_13685</name>
</gene>
<protein>
    <submittedName>
        <fullName evidence="3">Uncharacterized protein</fullName>
    </submittedName>
</protein>
<dbReference type="AlphaFoldDB" id="A0A3P1T2D2"/>
<evidence type="ECO:0000313" key="3">
    <source>
        <dbReference type="EMBL" id="RRD03632.1"/>
    </source>
</evidence>
<proteinExistence type="predicted"/>
<dbReference type="Proteomes" id="UP000280819">
    <property type="component" value="Unassembled WGS sequence"/>
</dbReference>
<feature type="region of interest" description="Disordered" evidence="1">
    <location>
        <begin position="61"/>
        <end position="104"/>
    </location>
</feature>
<feature type="transmembrane region" description="Helical" evidence="2">
    <location>
        <begin position="37"/>
        <end position="57"/>
    </location>
</feature>
<reference evidence="3 4" key="1">
    <citation type="submission" date="2018-11" db="EMBL/GenBank/DDBJ databases">
        <title>Genomes From Bacteria Associated with the Canine Oral Cavity: a Test Case for Automated Genome-Based Taxonomic Assignment.</title>
        <authorList>
            <person name="Coil D.A."/>
            <person name="Jospin G."/>
            <person name="Darling A.E."/>
            <person name="Wallis C."/>
            <person name="Davis I.J."/>
            <person name="Harris S."/>
            <person name="Eisen J.A."/>
            <person name="Holcombe L.J."/>
            <person name="O'Flynn C."/>
        </authorList>
    </citation>
    <scope>NUCLEOTIDE SEQUENCE [LARGE SCALE GENOMIC DNA]</scope>
    <source>
        <strain evidence="3 4">OH887_COT-365</strain>
    </source>
</reference>
<dbReference type="OrthoDB" id="23692at2"/>
<accession>A0A3P1T2D2</accession>
<sequence>MDTKDLQNLFDRPSGTRLSAATVLEHVEGRRRARHRAAAGGIAVMVAAAVGIGAVHLRTGTTSPGPDVLATPAPPVPTTGRVFEQSGSPTVGSTEPGPDFPGHRCDVSLPDSWRDVIGAAPRTTSGEDLVPVRGGGVVRATEDSVRWERPGQATVTIHEGPEQVWGLDSDSRFVVFQVVDSLLVWDVEHPDRKPWDATAGIQVQENWRAVSEGQLWLEDGATGSILHADLTRGESLTRVEAPADHWVRRPVGGRAQLVSEGRPTLLLSPDGTTVPFEGSDEDVEILGVSGEVHLLSPWRVGTEDDELQAELWSPRWGAAFPIPGGSTLAGDWVVIHDSMLFNHRTGVSVQVDGASSLFLDGEGEDAFLRVLYEGESGHVVDQYAHTLRLSDLPEVHC</sequence>
<dbReference type="EMBL" id="RQZG01000018">
    <property type="protein sequence ID" value="RRD03632.1"/>
    <property type="molecule type" value="Genomic_DNA"/>
</dbReference>
<organism evidence="3 4">
    <name type="scientific">Arachnia propionica</name>
    <dbReference type="NCBI Taxonomy" id="1750"/>
    <lineage>
        <taxon>Bacteria</taxon>
        <taxon>Bacillati</taxon>
        <taxon>Actinomycetota</taxon>
        <taxon>Actinomycetes</taxon>
        <taxon>Propionibacteriales</taxon>
        <taxon>Propionibacteriaceae</taxon>
        <taxon>Arachnia</taxon>
    </lineage>
</organism>
<comment type="caution">
    <text evidence="3">The sequence shown here is derived from an EMBL/GenBank/DDBJ whole genome shotgun (WGS) entry which is preliminary data.</text>
</comment>
<keyword evidence="2" id="KW-0812">Transmembrane</keyword>
<dbReference type="RefSeq" id="WP_124845724.1">
    <property type="nucleotide sequence ID" value="NZ_RQZG01000018.1"/>
</dbReference>
<keyword evidence="2" id="KW-1133">Transmembrane helix</keyword>
<evidence type="ECO:0000256" key="2">
    <source>
        <dbReference type="SAM" id="Phobius"/>
    </source>
</evidence>
<evidence type="ECO:0000256" key="1">
    <source>
        <dbReference type="SAM" id="MobiDB-lite"/>
    </source>
</evidence>
<name>A0A3P1T2D2_9ACTN</name>
<evidence type="ECO:0000313" key="4">
    <source>
        <dbReference type="Proteomes" id="UP000280819"/>
    </source>
</evidence>
<keyword evidence="2" id="KW-0472">Membrane</keyword>